<evidence type="ECO:0000256" key="3">
    <source>
        <dbReference type="ARBA" id="ARBA00022833"/>
    </source>
</evidence>
<dbReference type="GO" id="GO:0005634">
    <property type="term" value="C:nucleus"/>
    <property type="evidence" value="ECO:0007669"/>
    <property type="project" value="TreeGrafter"/>
</dbReference>
<dbReference type="SUPFAM" id="SSF57850">
    <property type="entry name" value="RING/U-box"/>
    <property type="match status" value="1"/>
</dbReference>
<dbReference type="PROSITE" id="PS00518">
    <property type="entry name" value="ZF_RING_1"/>
    <property type="match status" value="1"/>
</dbReference>
<dbReference type="InterPro" id="IPR013083">
    <property type="entry name" value="Znf_RING/FYVE/PHD"/>
</dbReference>
<name>B6AIC5_CRYMR</name>
<dbReference type="OrthoDB" id="1933281at2759"/>
<dbReference type="GO" id="GO:0043161">
    <property type="term" value="P:proteasome-mediated ubiquitin-dependent protein catabolic process"/>
    <property type="evidence" value="ECO:0007669"/>
    <property type="project" value="InterPro"/>
</dbReference>
<evidence type="ECO:0000256" key="4">
    <source>
        <dbReference type="PROSITE-ProRule" id="PRU00175"/>
    </source>
</evidence>
<dbReference type="GO" id="GO:0004842">
    <property type="term" value="F:ubiquitin-protein transferase activity"/>
    <property type="evidence" value="ECO:0007669"/>
    <property type="project" value="InterPro"/>
</dbReference>
<dbReference type="eggNOG" id="KOG2817">
    <property type="taxonomic scope" value="Eukaryota"/>
</dbReference>
<sequence>MEDILKEAIQLKINSQKSFNLIISTLDNTIQELNNLKIELKNKVDVQNQNYVEFNNGNFIIQINSNYNINNKTKYKIEIFSNWTKSEIPSKIISQAYKNYFSELSKFGKLIEISFIDDIEIEEFLQKHNLYNTNIDDKLLADIISMHFIHSGYFDLNEVYCKEFSNYINKNKDKHQLVNKCIYSQNIVQAFKNLTQYIEEINNGDVDKALIWLESIFENFQNYTNYINKQTNNYLDNIVNELVNTEYLQKKKIKNNNKNKLNQLKQILLQPYYLKYIELLYGLHEIKFCQIIENKDINNAIKYAKEKLSIHYKYKSHSIKRLILSLLFYCKNQTLTNNIFNLNEKYPKLDQILSKKNYEKMSQLFRIIYSSIILLQDQTKSTESFYNEHINSIYSTNIRIQESNKKKIIKSPYLKQNISSNLDQLYHMWNQLPLNSPLTIILATGIIISPKILGYIITSNNNNILPPLSFILNQSSNIYSTNTIQTTTTILPIEFDLNKEFIFHSVLICTISKEPMIYPINPPIMLNCGHVICSKCLQKISTYKNRDFFKCPICPSKMLLSDTKPIFII</sequence>
<keyword evidence="3" id="KW-0862">Zinc</keyword>
<accession>B6AIC5</accession>
<dbReference type="Pfam" id="PF13445">
    <property type="entry name" value="zf-RING_UBOX"/>
    <property type="match status" value="1"/>
</dbReference>
<feature type="coiled-coil region" evidence="5">
    <location>
        <begin position="23"/>
        <end position="50"/>
    </location>
</feature>
<gene>
    <name evidence="7" type="ORF">CMU_031070</name>
</gene>
<keyword evidence="8" id="KW-1185">Reference proteome</keyword>
<dbReference type="RefSeq" id="XP_002142315.1">
    <property type="nucleotide sequence ID" value="XM_002142279.1"/>
</dbReference>
<reference evidence="7" key="1">
    <citation type="submission" date="2008-06" db="EMBL/GenBank/DDBJ databases">
        <authorList>
            <person name="Lorenzi H."/>
            <person name="Inman J."/>
            <person name="Miller J."/>
            <person name="Schobel S."/>
            <person name="Amedeo P."/>
            <person name="Caler E.V."/>
            <person name="da Silva J."/>
        </authorList>
    </citation>
    <scope>NUCLEOTIDE SEQUENCE [LARGE SCALE GENOMIC DNA]</scope>
    <source>
        <strain evidence="7">RN66</strain>
    </source>
</reference>
<evidence type="ECO:0000256" key="2">
    <source>
        <dbReference type="ARBA" id="ARBA00022771"/>
    </source>
</evidence>
<keyword evidence="2 4" id="KW-0863">Zinc-finger</keyword>
<dbReference type="GO" id="GO:0034657">
    <property type="term" value="C:GID complex"/>
    <property type="evidence" value="ECO:0007669"/>
    <property type="project" value="TreeGrafter"/>
</dbReference>
<evidence type="ECO:0000313" key="8">
    <source>
        <dbReference type="Proteomes" id="UP000001460"/>
    </source>
</evidence>
<dbReference type="EMBL" id="DS989736">
    <property type="protein sequence ID" value="EEA07966.1"/>
    <property type="molecule type" value="Genomic_DNA"/>
</dbReference>
<evidence type="ECO:0000259" key="6">
    <source>
        <dbReference type="PROSITE" id="PS50089"/>
    </source>
</evidence>
<dbReference type="InterPro" id="IPR027370">
    <property type="entry name" value="Znf-RING_euk"/>
</dbReference>
<dbReference type="InterPro" id="IPR017907">
    <property type="entry name" value="Znf_RING_CS"/>
</dbReference>
<dbReference type="VEuPathDB" id="CryptoDB:CMU_031070"/>
<dbReference type="STRING" id="441375.B6AIC5"/>
<dbReference type="GO" id="GO:0005737">
    <property type="term" value="C:cytoplasm"/>
    <property type="evidence" value="ECO:0007669"/>
    <property type="project" value="TreeGrafter"/>
</dbReference>
<dbReference type="Gene3D" id="3.30.40.10">
    <property type="entry name" value="Zinc/RING finger domain, C3HC4 (zinc finger)"/>
    <property type="match status" value="1"/>
</dbReference>
<dbReference type="GeneID" id="6997542"/>
<proteinExistence type="predicted"/>
<evidence type="ECO:0000256" key="1">
    <source>
        <dbReference type="ARBA" id="ARBA00022723"/>
    </source>
</evidence>
<organism evidence="7 8">
    <name type="scientific">Cryptosporidium muris (strain RN66)</name>
    <dbReference type="NCBI Taxonomy" id="441375"/>
    <lineage>
        <taxon>Eukaryota</taxon>
        <taxon>Sar</taxon>
        <taxon>Alveolata</taxon>
        <taxon>Apicomplexa</taxon>
        <taxon>Conoidasida</taxon>
        <taxon>Coccidia</taxon>
        <taxon>Eucoccidiorida</taxon>
        <taxon>Eimeriorina</taxon>
        <taxon>Cryptosporidiidae</taxon>
        <taxon>Cryptosporidium</taxon>
    </lineage>
</organism>
<keyword evidence="1" id="KW-0479">Metal-binding</keyword>
<dbReference type="PANTHER" id="PTHR12170">
    <property type="entry name" value="MACROPHAGE ERYTHROBLAST ATTACHER-RELATED"/>
    <property type="match status" value="1"/>
</dbReference>
<dbReference type="InterPro" id="IPR001841">
    <property type="entry name" value="Znf_RING"/>
</dbReference>
<dbReference type="SMART" id="SM00184">
    <property type="entry name" value="RING"/>
    <property type="match status" value="1"/>
</dbReference>
<dbReference type="PANTHER" id="PTHR12170:SF3">
    <property type="entry name" value="GH10162P"/>
    <property type="match status" value="1"/>
</dbReference>
<dbReference type="PROSITE" id="PS50089">
    <property type="entry name" value="ZF_RING_2"/>
    <property type="match status" value="1"/>
</dbReference>
<evidence type="ECO:0000256" key="5">
    <source>
        <dbReference type="SAM" id="Coils"/>
    </source>
</evidence>
<dbReference type="Proteomes" id="UP000001460">
    <property type="component" value="Unassembled WGS sequence"/>
</dbReference>
<dbReference type="InterPro" id="IPR045098">
    <property type="entry name" value="Fyv10_fam"/>
</dbReference>
<dbReference type="AlphaFoldDB" id="B6AIC5"/>
<keyword evidence="5" id="KW-0175">Coiled coil</keyword>
<feature type="domain" description="RING-type" evidence="6">
    <location>
        <begin position="509"/>
        <end position="554"/>
    </location>
</feature>
<dbReference type="GO" id="GO:0008270">
    <property type="term" value="F:zinc ion binding"/>
    <property type="evidence" value="ECO:0007669"/>
    <property type="project" value="UniProtKB-KW"/>
</dbReference>
<evidence type="ECO:0000313" key="7">
    <source>
        <dbReference type="EMBL" id="EEA07966.1"/>
    </source>
</evidence>
<protein>
    <recommendedName>
        <fullName evidence="6">RING-type domain-containing protein</fullName>
    </recommendedName>
</protein>